<dbReference type="PROSITE" id="PS50111">
    <property type="entry name" value="CHEMOTAXIS_TRANSDUC_2"/>
    <property type="match status" value="1"/>
</dbReference>
<dbReference type="GO" id="GO:0007165">
    <property type="term" value="P:signal transduction"/>
    <property type="evidence" value="ECO:0007669"/>
    <property type="project" value="UniProtKB-KW"/>
</dbReference>
<dbReference type="Gene3D" id="1.10.287.950">
    <property type="entry name" value="Methyl-accepting chemotaxis protein"/>
    <property type="match status" value="1"/>
</dbReference>
<evidence type="ECO:0000256" key="4">
    <source>
        <dbReference type="ARBA" id="ARBA00029447"/>
    </source>
</evidence>
<evidence type="ECO:0000259" key="8">
    <source>
        <dbReference type="PROSITE" id="PS50111"/>
    </source>
</evidence>
<dbReference type="SMART" id="SM00283">
    <property type="entry name" value="MA"/>
    <property type="match status" value="1"/>
</dbReference>
<name>A0A2X2YNH5_9ACTO</name>
<dbReference type="EMBL" id="UASJ01000001">
    <property type="protein sequence ID" value="SQB65247.1"/>
    <property type="molecule type" value="Genomic_DNA"/>
</dbReference>
<evidence type="ECO:0000256" key="6">
    <source>
        <dbReference type="SAM" id="MobiDB-lite"/>
    </source>
</evidence>
<dbReference type="AlphaFoldDB" id="A0A2X2YNH5"/>
<dbReference type="GO" id="GO:0016020">
    <property type="term" value="C:membrane"/>
    <property type="evidence" value="ECO:0007669"/>
    <property type="project" value="InterPro"/>
</dbReference>
<dbReference type="SUPFAM" id="SSF58104">
    <property type="entry name" value="Methyl-accepting chemotaxis protein (MCP) signaling domain"/>
    <property type="match status" value="1"/>
</dbReference>
<reference evidence="10 11" key="1">
    <citation type="submission" date="2018-06" db="EMBL/GenBank/DDBJ databases">
        <authorList>
            <consortium name="Pathogen Informatics"/>
            <person name="Doyle S."/>
        </authorList>
    </citation>
    <scope>NUCLEOTIDE SEQUENCE [LARGE SCALE GENOMIC DNA]</scope>
    <source>
        <strain evidence="10 11">NCTC11820</strain>
    </source>
</reference>
<evidence type="ECO:0000313" key="11">
    <source>
        <dbReference type="Proteomes" id="UP000250245"/>
    </source>
</evidence>
<organism evidence="10 11">
    <name type="scientific">Mobiluncus curtisii</name>
    <dbReference type="NCBI Taxonomy" id="2051"/>
    <lineage>
        <taxon>Bacteria</taxon>
        <taxon>Bacillati</taxon>
        <taxon>Actinomycetota</taxon>
        <taxon>Actinomycetes</taxon>
        <taxon>Actinomycetales</taxon>
        <taxon>Actinomycetaceae</taxon>
        <taxon>Mobiluncus</taxon>
    </lineage>
</organism>
<feature type="region of interest" description="Disordered" evidence="6">
    <location>
        <begin position="1"/>
        <end position="23"/>
    </location>
</feature>
<evidence type="ECO:0000256" key="5">
    <source>
        <dbReference type="PROSITE-ProRule" id="PRU00284"/>
    </source>
</evidence>
<evidence type="ECO:0000256" key="7">
    <source>
        <dbReference type="SAM" id="Phobius"/>
    </source>
</evidence>
<dbReference type="PRINTS" id="PR00260">
    <property type="entry name" value="CHEMTRNSDUCR"/>
</dbReference>
<feature type="compositionally biased region" description="Polar residues" evidence="6">
    <location>
        <begin position="1"/>
        <end position="13"/>
    </location>
</feature>
<comment type="similarity">
    <text evidence="4">Belongs to the methyl-accepting chemotaxis (MCP) protein family.</text>
</comment>
<protein>
    <submittedName>
        <fullName evidence="10">Methyl-accepting chemotaxis protein 4</fullName>
    </submittedName>
</protein>
<dbReference type="InterPro" id="IPR004090">
    <property type="entry name" value="Chemotax_Me-accpt_rcpt"/>
</dbReference>
<feature type="compositionally biased region" description="Basic and acidic residues" evidence="6">
    <location>
        <begin position="14"/>
        <end position="23"/>
    </location>
</feature>
<keyword evidence="2 7" id="KW-1133">Transmembrane helix</keyword>
<sequence length="578" mass="60758">MTTDLESTVSANTGEKKMSDAAVKKADKARVNAKGKKMPRLPLAVQIGAIGASGVAGLLVMLLIFVVGVRFYGNSTQAFVAEQAQVESAQALHYDITRLIASGRELKQIGASQTISPEAREGLMKATTEDIKHFTELTNQRMEEMSKIDDQTIAPLVAQATDVTKKFTAKANQMNELVNQGKGEEAAAIDARDLVNQLNDLVPQIVNALKSKMDDANEQSETMATAVLIIMAVVYLVVLTIALLIGVFVRRILRKTVANTGDSIESLSKGDMTDEAEILMNDELGDIAMKLNESLANLRQIVGSAAATAQKVNSVAKAVGDGIDEGHKETEEVIAQTQVVAGAAGDVTQSIQTVAAGAEEMGASIREISSNANEAARVAGEATEVAQRTSETVSKLGVSSREIGDVVNTITAIAEQTNLLALNATIEAARAGDAGKGFAVVAGEVKDLAQETGKATDDITAKITAIQADTDGAVAAIEKISDIINQINNYQTTIAAAVEEQTATTNEMSRSVAEAATGSASIAETISQYQQIAQEAGKGVETLQHASDELVEASQGMYDSISSLVYEKKGKSDDLPNA</sequence>
<dbReference type="PROSITE" id="PS50885">
    <property type="entry name" value="HAMP"/>
    <property type="match status" value="1"/>
</dbReference>
<evidence type="ECO:0000256" key="3">
    <source>
        <dbReference type="ARBA" id="ARBA00023224"/>
    </source>
</evidence>
<evidence type="ECO:0000313" key="10">
    <source>
        <dbReference type="EMBL" id="SQB65247.1"/>
    </source>
</evidence>
<gene>
    <name evidence="10" type="primary">mcp4_6</name>
    <name evidence="10" type="ORF">NCTC11820_01410</name>
</gene>
<dbReference type="GO" id="GO:0004888">
    <property type="term" value="F:transmembrane signaling receptor activity"/>
    <property type="evidence" value="ECO:0007669"/>
    <property type="project" value="InterPro"/>
</dbReference>
<accession>A0A2X2YNH5</accession>
<dbReference type="Pfam" id="PF00015">
    <property type="entry name" value="MCPsignal"/>
    <property type="match status" value="1"/>
</dbReference>
<dbReference type="PANTHER" id="PTHR32089">
    <property type="entry name" value="METHYL-ACCEPTING CHEMOTAXIS PROTEIN MCPB"/>
    <property type="match status" value="1"/>
</dbReference>
<dbReference type="Proteomes" id="UP000250245">
    <property type="component" value="Unassembled WGS sequence"/>
</dbReference>
<evidence type="ECO:0000259" key="9">
    <source>
        <dbReference type="PROSITE" id="PS50885"/>
    </source>
</evidence>
<dbReference type="GO" id="GO:0006935">
    <property type="term" value="P:chemotaxis"/>
    <property type="evidence" value="ECO:0007669"/>
    <property type="project" value="InterPro"/>
</dbReference>
<dbReference type="PANTHER" id="PTHR32089:SF112">
    <property type="entry name" value="LYSOZYME-LIKE PROTEIN-RELATED"/>
    <property type="match status" value="1"/>
</dbReference>
<dbReference type="InterPro" id="IPR004089">
    <property type="entry name" value="MCPsignal_dom"/>
</dbReference>
<proteinExistence type="inferred from homology"/>
<evidence type="ECO:0000256" key="2">
    <source>
        <dbReference type="ARBA" id="ARBA00022989"/>
    </source>
</evidence>
<dbReference type="InterPro" id="IPR003660">
    <property type="entry name" value="HAMP_dom"/>
</dbReference>
<feature type="domain" description="HAMP" evidence="9">
    <location>
        <begin position="251"/>
        <end position="303"/>
    </location>
</feature>
<feature type="transmembrane region" description="Helical" evidence="7">
    <location>
        <begin position="43"/>
        <end position="67"/>
    </location>
</feature>
<keyword evidence="3 5" id="KW-0807">Transducer</keyword>
<feature type="transmembrane region" description="Helical" evidence="7">
    <location>
        <begin position="223"/>
        <end position="249"/>
    </location>
</feature>
<feature type="domain" description="Methyl-accepting transducer" evidence="8">
    <location>
        <begin position="308"/>
        <end position="544"/>
    </location>
</feature>
<keyword evidence="7" id="KW-0472">Membrane</keyword>
<evidence type="ECO:0000256" key="1">
    <source>
        <dbReference type="ARBA" id="ARBA00022692"/>
    </source>
</evidence>
<keyword evidence="1 7" id="KW-0812">Transmembrane</keyword>